<dbReference type="InterPro" id="IPR011991">
    <property type="entry name" value="ArsR-like_HTH"/>
</dbReference>
<evidence type="ECO:0000313" key="6">
    <source>
        <dbReference type="Proteomes" id="UP001168552"/>
    </source>
</evidence>
<dbReference type="SMART" id="SM00418">
    <property type="entry name" value="HTH_ARSR"/>
    <property type="match status" value="1"/>
</dbReference>
<feature type="domain" description="HTH arsR-type" evidence="4">
    <location>
        <begin position="1"/>
        <end position="100"/>
    </location>
</feature>
<dbReference type="PANTHER" id="PTHR33154:SF33">
    <property type="entry name" value="TRANSCRIPTIONAL REPRESSOR SDPR"/>
    <property type="match status" value="1"/>
</dbReference>
<reference evidence="5" key="1">
    <citation type="submission" date="2023-06" db="EMBL/GenBank/DDBJ databases">
        <title>Cytophagales bacterium Strain LB-30, isolated from soil.</title>
        <authorList>
            <person name="Liu B."/>
        </authorList>
    </citation>
    <scope>NUCLEOTIDE SEQUENCE</scope>
    <source>
        <strain evidence="5">LB-30</strain>
    </source>
</reference>
<name>A0ABT8F3J2_9BACT</name>
<proteinExistence type="predicted"/>
<sequence length="100" mass="11229">MEDELKRLARIMKALSNENRLSLYLQIYKQDKMAIDKQECFVSHIAHHLNIGAPTVSHHIKELENAGLITLSRVGKQVTASINPSTQALVQKVLTAPEKL</sequence>
<dbReference type="EMBL" id="JAUHJS010000002">
    <property type="protein sequence ID" value="MDN4165031.1"/>
    <property type="molecule type" value="Genomic_DNA"/>
</dbReference>
<dbReference type="Pfam" id="PF01022">
    <property type="entry name" value="HTH_5"/>
    <property type="match status" value="1"/>
</dbReference>
<dbReference type="RefSeq" id="WP_320003555.1">
    <property type="nucleotide sequence ID" value="NZ_JAUHJS010000002.1"/>
</dbReference>
<evidence type="ECO:0000259" key="4">
    <source>
        <dbReference type="PROSITE" id="PS50987"/>
    </source>
</evidence>
<evidence type="ECO:0000256" key="3">
    <source>
        <dbReference type="ARBA" id="ARBA00023163"/>
    </source>
</evidence>
<dbReference type="PANTHER" id="PTHR33154">
    <property type="entry name" value="TRANSCRIPTIONAL REGULATOR, ARSR FAMILY"/>
    <property type="match status" value="1"/>
</dbReference>
<dbReference type="SUPFAM" id="SSF46785">
    <property type="entry name" value="Winged helix' DNA-binding domain"/>
    <property type="match status" value="1"/>
</dbReference>
<dbReference type="InterPro" id="IPR036390">
    <property type="entry name" value="WH_DNA-bd_sf"/>
</dbReference>
<protein>
    <submittedName>
        <fullName evidence="5">Metalloregulator ArsR/SmtB family transcription factor</fullName>
    </submittedName>
</protein>
<dbReference type="CDD" id="cd00090">
    <property type="entry name" value="HTH_ARSR"/>
    <property type="match status" value="1"/>
</dbReference>
<keyword evidence="1" id="KW-0805">Transcription regulation</keyword>
<comment type="caution">
    <text evidence="5">The sequence shown here is derived from an EMBL/GenBank/DDBJ whole genome shotgun (WGS) entry which is preliminary data.</text>
</comment>
<keyword evidence="3" id="KW-0804">Transcription</keyword>
<keyword evidence="6" id="KW-1185">Reference proteome</keyword>
<evidence type="ECO:0000313" key="5">
    <source>
        <dbReference type="EMBL" id="MDN4165031.1"/>
    </source>
</evidence>
<dbReference type="Gene3D" id="1.10.10.10">
    <property type="entry name" value="Winged helix-like DNA-binding domain superfamily/Winged helix DNA-binding domain"/>
    <property type="match status" value="1"/>
</dbReference>
<organism evidence="5 6">
    <name type="scientific">Shiella aurantiaca</name>
    <dbReference type="NCBI Taxonomy" id="3058365"/>
    <lineage>
        <taxon>Bacteria</taxon>
        <taxon>Pseudomonadati</taxon>
        <taxon>Bacteroidota</taxon>
        <taxon>Cytophagia</taxon>
        <taxon>Cytophagales</taxon>
        <taxon>Shiellaceae</taxon>
        <taxon>Shiella</taxon>
    </lineage>
</organism>
<accession>A0ABT8F3J2</accession>
<gene>
    <name evidence="5" type="ORF">QWY31_05925</name>
</gene>
<evidence type="ECO:0000256" key="1">
    <source>
        <dbReference type="ARBA" id="ARBA00023015"/>
    </source>
</evidence>
<dbReference type="InterPro" id="IPR001845">
    <property type="entry name" value="HTH_ArsR_DNA-bd_dom"/>
</dbReference>
<keyword evidence="2" id="KW-0238">DNA-binding</keyword>
<dbReference type="InterPro" id="IPR036388">
    <property type="entry name" value="WH-like_DNA-bd_sf"/>
</dbReference>
<dbReference type="InterPro" id="IPR051081">
    <property type="entry name" value="HTH_MetalResp_TranReg"/>
</dbReference>
<dbReference type="Proteomes" id="UP001168552">
    <property type="component" value="Unassembled WGS sequence"/>
</dbReference>
<dbReference type="PROSITE" id="PS50987">
    <property type="entry name" value="HTH_ARSR_2"/>
    <property type="match status" value="1"/>
</dbReference>
<evidence type="ECO:0000256" key="2">
    <source>
        <dbReference type="ARBA" id="ARBA00023125"/>
    </source>
</evidence>